<organism evidence="1 2">
    <name type="scientific">Vespula maculifrons</name>
    <name type="common">Eastern yellow jacket</name>
    <name type="synonym">Wasp</name>
    <dbReference type="NCBI Taxonomy" id="7453"/>
    <lineage>
        <taxon>Eukaryota</taxon>
        <taxon>Metazoa</taxon>
        <taxon>Ecdysozoa</taxon>
        <taxon>Arthropoda</taxon>
        <taxon>Hexapoda</taxon>
        <taxon>Insecta</taxon>
        <taxon>Pterygota</taxon>
        <taxon>Neoptera</taxon>
        <taxon>Endopterygota</taxon>
        <taxon>Hymenoptera</taxon>
        <taxon>Apocrita</taxon>
        <taxon>Aculeata</taxon>
        <taxon>Vespoidea</taxon>
        <taxon>Vespidae</taxon>
        <taxon>Vespinae</taxon>
        <taxon>Vespula</taxon>
    </lineage>
</organism>
<comment type="caution">
    <text evidence="1">The sequence shown here is derived from an EMBL/GenBank/DDBJ whole genome shotgun (WGS) entry which is preliminary data.</text>
</comment>
<dbReference type="AlphaFoldDB" id="A0ABD2AM14"/>
<sequence>MGQRLMTLSLRPFRVIKTLLIPSSDPDTSINRGNSSLQLDDFSSPSSFCSTTNLTGYLSWMRLLLERLCKNYNVALFSSRMRKCIGRSTGIEENLKSTDGYPSQLIHDISKACHII</sequence>
<name>A0ABD2AM14_VESMC</name>
<accession>A0ABD2AM14</accession>
<keyword evidence="2" id="KW-1185">Reference proteome</keyword>
<dbReference type="Proteomes" id="UP001607303">
    <property type="component" value="Unassembled WGS sequence"/>
</dbReference>
<gene>
    <name evidence="1" type="ORF">V1477_020467</name>
</gene>
<dbReference type="EMBL" id="JAYRBN010000116">
    <property type="protein sequence ID" value="KAL2721647.1"/>
    <property type="molecule type" value="Genomic_DNA"/>
</dbReference>
<reference evidence="1 2" key="1">
    <citation type="journal article" date="2024" name="Ann. Entomol. Soc. Am.">
        <title>Genomic analyses of the southern and eastern yellowjacket wasps (Hymenoptera: Vespidae) reveal evolutionary signatures of social life.</title>
        <authorList>
            <person name="Catto M.A."/>
            <person name="Caine P.B."/>
            <person name="Orr S.E."/>
            <person name="Hunt B.G."/>
            <person name="Goodisman M.A.D."/>
        </authorList>
    </citation>
    <scope>NUCLEOTIDE SEQUENCE [LARGE SCALE GENOMIC DNA]</scope>
    <source>
        <strain evidence="1">232</strain>
        <tissue evidence="1">Head and thorax</tissue>
    </source>
</reference>
<proteinExistence type="predicted"/>
<protein>
    <submittedName>
        <fullName evidence="1">Uncharacterized protein</fullName>
    </submittedName>
</protein>
<evidence type="ECO:0000313" key="1">
    <source>
        <dbReference type="EMBL" id="KAL2721647.1"/>
    </source>
</evidence>
<evidence type="ECO:0000313" key="2">
    <source>
        <dbReference type="Proteomes" id="UP001607303"/>
    </source>
</evidence>